<gene>
    <name evidence="1" type="ORF">NX02_04265</name>
    <name evidence="2" type="ORF">NX02_22080</name>
</gene>
<name>W0A6B5_9SPHN</name>
<dbReference type="HOGENOM" id="CLU_2169467_0_0_5"/>
<evidence type="ECO:0000313" key="3">
    <source>
        <dbReference type="Proteomes" id="UP000018851"/>
    </source>
</evidence>
<organism evidence="1 3">
    <name type="scientific">Sphingomonas sanxanigenens DSM 19645 = NX02</name>
    <dbReference type="NCBI Taxonomy" id="1123269"/>
    <lineage>
        <taxon>Bacteria</taxon>
        <taxon>Pseudomonadati</taxon>
        <taxon>Pseudomonadota</taxon>
        <taxon>Alphaproteobacteria</taxon>
        <taxon>Sphingomonadales</taxon>
        <taxon>Sphingomonadaceae</taxon>
        <taxon>Sphingomonas</taxon>
    </lineage>
</organism>
<dbReference type="KEGG" id="ssan:NX02_22080"/>
<dbReference type="EMBL" id="CP006644">
    <property type="protein sequence ID" value="AHE52601.1"/>
    <property type="molecule type" value="Genomic_DNA"/>
</dbReference>
<accession>W0A6B5</accession>
<evidence type="ECO:0000313" key="2">
    <source>
        <dbReference type="EMBL" id="AHE56042.1"/>
    </source>
</evidence>
<dbReference type="RefSeq" id="WP_025290901.1">
    <property type="nucleotide sequence ID" value="NZ_CP006644.1"/>
</dbReference>
<dbReference type="STRING" id="1123269.NX02_04265"/>
<reference evidence="1 3" key="1">
    <citation type="submission" date="2013-07" db="EMBL/GenBank/DDBJ databases">
        <title>Completed genome of Sphingomonas sanxanigenens NX02.</title>
        <authorList>
            <person name="Ma T."/>
            <person name="Huang H."/>
            <person name="Wu M."/>
            <person name="Li X."/>
            <person name="Li G."/>
        </authorList>
    </citation>
    <scope>NUCLEOTIDE SEQUENCE [LARGE SCALE GENOMIC DNA]</scope>
    <source>
        <strain evidence="1 3">NX02</strain>
    </source>
</reference>
<proteinExistence type="predicted"/>
<dbReference type="EMBL" id="CP006644">
    <property type="protein sequence ID" value="AHE56042.1"/>
    <property type="molecule type" value="Genomic_DNA"/>
</dbReference>
<sequence>MMRVTAPSKIGHWDGVIPPGDRFTRNQRVSAVRFGYDIDSFETMTVMRRGTAREFWIPIGGEYPMVEASCAIIERRPGNRVFVLTPGGFRIVVNADGSLLTDPSRKKRKP</sequence>
<dbReference type="PATRIC" id="fig|1123269.5.peg.4319"/>
<dbReference type="Proteomes" id="UP000018851">
    <property type="component" value="Chromosome"/>
</dbReference>
<dbReference type="KEGG" id="ssan:NX02_04265"/>
<keyword evidence="3" id="KW-1185">Reference proteome</keyword>
<protein>
    <submittedName>
        <fullName evidence="1">Uncharacterized protein</fullName>
    </submittedName>
</protein>
<dbReference type="AlphaFoldDB" id="W0A6B5"/>
<evidence type="ECO:0000313" key="1">
    <source>
        <dbReference type="EMBL" id="AHE52601.1"/>
    </source>
</evidence>